<evidence type="ECO:0000313" key="1">
    <source>
        <dbReference type="EMBL" id="JAI04328.1"/>
    </source>
</evidence>
<accession>A0A0E9XNL5</accession>
<reference evidence="1" key="1">
    <citation type="submission" date="2014-11" db="EMBL/GenBank/DDBJ databases">
        <authorList>
            <person name="Amaro Gonzalez C."/>
        </authorList>
    </citation>
    <scope>NUCLEOTIDE SEQUENCE</scope>
</reference>
<organism evidence="1">
    <name type="scientific">Anguilla anguilla</name>
    <name type="common">European freshwater eel</name>
    <name type="synonym">Muraena anguilla</name>
    <dbReference type="NCBI Taxonomy" id="7936"/>
    <lineage>
        <taxon>Eukaryota</taxon>
        <taxon>Metazoa</taxon>
        <taxon>Chordata</taxon>
        <taxon>Craniata</taxon>
        <taxon>Vertebrata</taxon>
        <taxon>Euteleostomi</taxon>
        <taxon>Actinopterygii</taxon>
        <taxon>Neopterygii</taxon>
        <taxon>Teleostei</taxon>
        <taxon>Anguilliformes</taxon>
        <taxon>Anguillidae</taxon>
        <taxon>Anguilla</taxon>
    </lineage>
</organism>
<sequence length="32" mass="3757">MFQANTSCAHCFYAVIHRDPYHSYRQGLKVRG</sequence>
<reference evidence="1" key="2">
    <citation type="journal article" date="2015" name="Fish Shellfish Immunol.">
        <title>Early steps in the European eel (Anguilla anguilla)-Vibrio vulnificus interaction in the gills: Role of the RtxA13 toxin.</title>
        <authorList>
            <person name="Callol A."/>
            <person name="Pajuelo D."/>
            <person name="Ebbesson L."/>
            <person name="Teles M."/>
            <person name="MacKenzie S."/>
            <person name="Amaro C."/>
        </authorList>
    </citation>
    <scope>NUCLEOTIDE SEQUENCE</scope>
</reference>
<proteinExistence type="predicted"/>
<dbReference type="AlphaFoldDB" id="A0A0E9XNL5"/>
<protein>
    <submittedName>
        <fullName evidence="1">Uncharacterized protein</fullName>
    </submittedName>
</protein>
<dbReference type="EMBL" id="GBXM01004250">
    <property type="protein sequence ID" value="JAI04328.1"/>
    <property type="molecule type" value="Transcribed_RNA"/>
</dbReference>
<name>A0A0E9XNL5_ANGAN</name>